<keyword evidence="11 13" id="KW-0472">Membrane</keyword>
<evidence type="ECO:0000313" key="15">
    <source>
        <dbReference type="EMBL" id="RAL14320.1"/>
    </source>
</evidence>
<dbReference type="EMBL" id="KZ824275">
    <property type="protein sequence ID" value="RAL14320.1"/>
    <property type="molecule type" value="Genomic_DNA"/>
</dbReference>
<comment type="similarity">
    <text evidence="2">Belongs to the ferric reductase (FRE) family.</text>
</comment>
<dbReference type="STRING" id="1450537.A0A395I2N5"/>
<dbReference type="Gene3D" id="2.40.30.10">
    <property type="entry name" value="Translation factors"/>
    <property type="match status" value="1"/>
</dbReference>
<evidence type="ECO:0000256" key="3">
    <source>
        <dbReference type="ARBA" id="ARBA00012668"/>
    </source>
</evidence>
<evidence type="ECO:0000256" key="7">
    <source>
        <dbReference type="ARBA" id="ARBA00022982"/>
    </source>
</evidence>
<dbReference type="Pfam" id="PF08030">
    <property type="entry name" value="NAD_binding_6"/>
    <property type="match status" value="1"/>
</dbReference>
<feature type="transmembrane region" description="Helical" evidence="13">
    <location>
        <begin position="111"/>
        <end position="132"/>
    </location>
</feature>
<dbReference type="SFLD" id="SFLDS00052">
    <property type="entry name" value="Ferric_Reductase_Domain"/>
    <property type="match status" value="1"/>
</dbReference>
<keyword evidence="8 13" id="KW-1133">Transmembrane helix</keyword>
<feature type="transmembrane region" description="Helical" evidence="13">
    <location>
        <begin position="184"/>
        <end position="203"/>
    </location>
</feature>
<dbReference type="Pfam" id="PF08022">
    <property type="entry name" value="FAD_binding_8"/>
    <property type="match status" value="1"/>
</dbReference>
<evidence type="ECO:0000256" key="11">
    <source>
        <dbReference type="ARBA" id="ARBA00023136"/>
    </source>
</evidence>
<proteinExistence type="inferred from homology"/>
<feature type="transmembrane region" description="Helical" evidence="13">
    <location>
        <begin position="144"/>
        <end position="163"/>
    </location>
</feature>
<dbReference type="VEuPathDB" id="FungiDB:BO97DRAFT_386873"/>
<dbReference type="AlphaFoldDB" id="A0A395I2N5"/>
<dbReference type="RefSeq" id="XP_025553474.1">
    <property type="nucleotide sequence ID" value="XM_025693555.1"/>
</dbReference>
<feature type="transmembrane region" description="Helical" evidence="13">
    <location>
        <begin position="20"/>
        <end position="45"/>
    </location>
</feature>
<dbReference type="InterPro" id="IPR013130">
    <property type="entry name" value="Fe3_Rdtase_TM_dom"/>
</dbReference>
<evidence type="ECO:0000256" key="13">
    <source>
        <dbReference type="SAM" id="Phobius"/>
    </source>
</evidence>
<organism evidence="15 16">
    <name type="scientific">Aspergillus homomorphus (strain CBS 101889)</name>
    <dbReference type="NCBI Taxonomy" id="1450537"/>
    <lineage>
        <taxon>Eukaryota</taxon>
        <taxon>Fungi</taxon>
        <taxon>Dikarya</taxon>
        <taxon>Ascomycota</taxon>
        <taxon>Pezizomycotina</taxon>
        <taxon>Eurotiomycetes</taxon>
        <taxon>Eurotiomycetidae</taxon>
        <taxon>Eurotiales</taxon>
        <taxon>Aspergillaceae</taxon>
        <taxon>Aspergillus</taxon>
        <taxon>Aspergillus subgen. Circumdati</taxon>
    </lineage>
</organism>
<dbReference type="PANTHER" id="PTHR32361">
    <property type="entry name" value="FERRIC/CUPRIC REDUCTASE TRANSMEMBRANE COMPONENT"/>
    <property type="match status" value="1"/>
</dbReference>
<gene>
    <name evidence="15" type="ORF">BO97DRAFT_386873</name>
</gene>
<feature type="transmembrane region" description="Helical" evidence="13">
    <location>
        <begin position="223"/>
        <end position="240"/>
    </location>
</feature>
<evidence type="ECO:0000313" key="16">
    <source>
        <dbReference type="Proteomes" id="UP000248961"/>
    </source>
</evidence>
<dbReference type="GO" id="GO:0006826">
    <property type="term" value="P:iron ion transport"/>
    <property type="evidence" value="ECO:0007669"/>
    <property type="project" value="UniProtKB-ARBA"/>
</dbReference>
<evidence type="ECO:0000256" key="1">
    <source>
        <dbReference type="ARBA" id="ARBA00004651"/>
    </source>
</evidence>
<evidence type="ECO:0000256" key="9">
    <source>
        <dbReference type="ARBA" id="ARBA00023002"/>
    </source>
</evidence>
<dbReference type="GO" id="GO:0015677">
    <property type="term" value="P:copper ion import"/>
    <property type="evidence" value="ECO:0007669"/>
    <property type="project" value="TreeGrafter"/>
</dbReference>
<keyword evidence="10" id="KW-0406">Ion transport</keyword>
<dbReference type="InterPro" id="IPR039261">
    <property type="entry name" value="FNR_nucleotide-bd"/>
</dbReference>
<dbReference type="GeneID" id="37197844"/>
<keyword evidence="5" id="KW-1003">Cell membrane</keyword>
<sequence>MGVDYHDPGQPRLRDVHPPMRLALATPIFIFAGGVFVLFVGNMYIQLQHRRRLRRILESEDDEQDQHARSGALSAMLNKHVFYAPLLSTRHSREFRIGCCHMGIIPLRFEAILLVVYMALNGIFFVATVDWWAHWEEVMYQLQYTTGTLAVLNLPGLILAAGRNNPLIPLLGIKFDTFNLIHRWAGRLIVGASILHVVLAIIPRQRELGSLSAMAYVVWTTPFFIYGMTAFIAFAAILIQSISPIRHAFYEAFLHLHILLAIAALVGLWYHLRGMSQQTAILVTLILWGFDRAARLGIIIWRNVGKQRTTATVELLPGDVARVSVALARPWTFKAGQYMYLYLPSLGLWTSHPFSVAWTASDHNVLTEKRSSNDSINRLLGGPQQTTMSFLIKRRDGFTGKLLSKVHKSCDGKFQATALAEGPFGSLHSLASYGTVLLVAGGIGITHPMSYLHEFVNGITSQTQAVRRVTLVWVIRSLDHLTWIQPWMTSLLTHPALQMAATLQSETKTKRESYFQFPDFYLSVQIYLSSAARSSSSGFGDTSSPEDFLPEESPWTATAAVPVHICHGKPCFGEIVEVEMAQQVGAMAVSICGPGGMGDDVRETVRRVQGRGLRVDLFEESFSW</sequence>
<feature type="domain" description="FAD-binding FR-type" evidence="14">
    <location>
        <begin position="302"/>
        <end position="430"/>
    </location>
</feature>
<accession>A0A395I2N5</accession>
<dbReference type="Gene3D" id="3.40.50.80">
    <property type="entry name" value="Nucleotide-binding domain of ferredoxin-NADP reductase (FNR) module"/>
    <property type="match status" value="1"/>
</dbReference>
<evidence type="ECO:0000256" key="6">
    <source>
        <dbReference type="ARBA" id="ARBA00022692"/>
    </source>
</evidence>
<dbReference type="InterPro" id="IPR051410">
    <property type="entry name" value="Ferric/Cupric_Reductase"/>
</dbReference>
<dbReference type="InterPro" id="IPR013121">
    <property type="entry name" value="Fe_red_NAD-bd_6"/>
</dbReference>
<comment type="catalytic activity">
    <reaction evidence="12">
        <text>2 a Fe(II)-siderophore + NADP(+) + H(+) = 2 a Fe(III)-siderophore + NADPH</text>
        <dbReference type="Rhea" id="RHEA:28795"/>
        <dbReference type="Rhea" id="RHEA-COMP:11342"/>
        <dbReference type="Rhea" id="RHEA-COMP:11344"/>
        <dbReference type="ChEBI" id="CHEBI:15378"/>
        <dbReference type="ChEBI" id="CHEBI:29033"/>
        <dbReference type="ChEBI" id="CHEBI:29034"/>
        <dbReference type="ChEBI" id="CHEBI:57783"/>
        <dbReference type="ChEBI" id="CHEBI:58349"/>
        <dbReference type="EC" id="1.16.1.9"/>
    </reaction>
</comment>
<reference evidence="15 16" key="1">
    <citation type="submission" date="2018-02" db="EMBL/GenBank/DDBJ databases">
        <title>The genomes of Aspergillus section Nigri reveals drivers in fungal speciation.</title>
        <authorList>
            <consortium name="DOE Joint Genome Institute"/>
            <person name="Vesth T.C."/>
            <person name="Nybo J."/>
            <person name="Theobald S."/>
            <person name="Brandl J."/>
            <person name="Frisvad J.C."/>
            <person name="Nielsen K.F."/>
            <person name="Lyhne E.K."/>
            <person name="Kogle M.E."/>
            <person name="Kuo A."/>
            <person name="Riley R."/>
            <person name="Clum A."/>
            <person name="Nolan M."/>
            <person name="Lipzen A."/>
            <person name="Salamov A."/>
            <person name="Henrissat B."/>
            <person name="Wiebenga A."/>
            <person name="De vries R.P."/>
            <person name="Grigoriev I.V."/>
            <person name="Mortensen U.H."/>
            <person name="Andersen M.R."/>
            <person name="Baker S.E."/>
        </authorList>
    </citation>
    <scope>NUCLEOTIDE SEQUENCE [LARGE SCALE GENOMIC DNA]</scope>
    <source>
        <strain evidence="15 16">CBS 101889</strain>
    </source>
</reference>
<evidence type="ECO:0000256" key="12">
    <source>
        <dbReference type="ARBA" id="ARBA00048483"/>
    </source>
</evidence>
<dbReference type="InterPro" id="IPR017938">
    <property type="entry name" value="Riboflavin_synthase-like_b-brl"/>
</dbReference>
<keyword evidence="16" id="KW-1185">Reference proteome</keyword>
<dbReference type="GO" id="GO:0052851">
    <property type="term" value="F:ferric-chelate reductase (NADPH) activity"/>
    <property type="evidence" value="ECO:0007669"/>
    <property type="project" value="UniProtKB-EC"/>
</dbReference>
<dbReference type="SUPFAM" id="SSF52343">
    <property type="entry name" value="Ferredoxin reductase-like, C-terminal NADP-linked domain"/>
    <property type="match status" value="1"/>
</dbReference>
<dbReference type="PROSITE" id="PS51384">
    <property type="entry name" value="FAD_FR"/>
    <property type="match status" value="1"/>
</dbReference>
<keyword evidence="6 13" id="KW-0812">Transmembrane</keyword>
<dbReference type="SFLD" id="SFLDG01168">
    <property type="entry name" value="Ferric_reductase_subgroup_(FRE"/>
    <property type="match status" value="1"/>
</dbReference>
<dbReference type="PANTHER" id="PTHR32361:SF27">
    <property type="entry name" value="FAD-BINDING FR-TYPE DOMAIN-CONTAINING PROTEIN-RELATED"/>
    <property type="match status" value="1"/>
</dbReference>
<dbReference type="InterPro" id="IPR013112">
    <property type="entry name" value="FAD-bd_8"/>
</dbReference>
<dbReference type="InterPro" id="IPR017927">
    <property type="entry name" value="FAD-bd_FR_type"/>
</dbReference>
<evidence type="ECO:0000256" key="8">
    <source>
        <dbReference type="ARBA" id="ARBA00022989"/>
    </source>
</evidence>
<evidence type="ECO:0000256" key="5">
    <source>
        <dbReference type="ARBA" id="ARBA00022475"/>
    </source>
</evidence>
<keyword evidence="7" id="KW-0249">Electron transport</keyword>
<evidence type="ECO:0000256" key="2">
    <source>
        <dbReference type="ARBA" id="ARBA00006278"/>
    </source>
</evidence>
<evidence type="ECO:0000259" key="14">
    <source>
        <dbReference type="PROSITE" id="PS51384"/>
    </source>
</evidence>
<evidence type="ECO:0000256" key="4">
    <source>
        <dbReference type="ARBA" id="ARBA00022448"/>
    </source>
</evidence>
<evidence type="ECO:0000256" key="10">
    <source>
        <dbReference type="ARBA" id="ARBA00023065"/>
    </source>
</evidence>
<feature type="transmembrane region" description="Helical" evidence="13">
    <location>
        <begin position="252"/>
        <end position="272"/>
    </location>
</feature>
<dbReference type="SUPFAM" id="SSF63380">
    <property type="entry name" value="Riboflavin synthase domain-like"/>
    <property type="match status" value="1"/>
</dbReference>
<keyword evidence="9" id="KW-0560">Oxidoreductase</keyword>
<name>A0A395I2N5_ASPHC</name>
<dbReference type="GO" id="GO:0005886">
    <property type="term" value="C:plasma membrane"/>
    <property type="evidence" value="ECO:0007669"/>
    <property type="project" value="UniProtKB-SubCell"/>
</dbReference>
<dbReference type="Pfam" id="PF01794">
    <property type="entry name" value="Ferric_reduct"/>
    <property type="match status" value="1"/>
</dbReference>
<protein>
    <recommendedName>
        <fullName evidence="3">ferric-chelate reductase (NADPH)</fullName>
        <ecNumber evidence="3">1.16.1.9</ecNumber>
    </recommendedName>
</protein>
<dbReference type="GO" id="GO:0006879">
    <property type="term" value="P:intracellular iron ion homeostasis"/>
    <property type="evidence" value="ECO:0007669"/>
    <property type="project" value="TreeGrafter"/>
</dbReference>
<keyword evidence="4" id="KW-0813">Transport</keyword>
<dbReference type="OrthoDB" id="4494341at2759"/>
<dbReference type="CDD" id="cd06186">
    <property type="entry name" value="NOX_Duox_like_FAD_NADP"/>
    <property type="match status" value="1"/>
</dbReference>
<comment type="subcellular location">
    <subcellularLocation>
        <location evidence="1">Cell membrane</location>
        <topology evidence="1">Multi-pass membrane protein</topology>
    </subcellularLocation>
</comment>
<dbReference type="Proteomes" id="UP000248961">
    <property type="component" value="Unassembled WGS sequence"/>
</dbReference>
<dbReference type="EC" id="1.16.1.9" evidence="3"/>